<keyword evidence="3" id="KW-1185">Reference proteome</keyword>
<dbReference type="Proteomes" id="UP000693946">
    <property type="component" value="Linkage Group LG20"/>
</dbReference>
<evidence type="ECO:0000313" key="2">
    <source>
        <dbReference type="EMBL" id="KAG7500044.1"/>
    </source>
</evidence>
<proteinExistence type="predicted"/>
<sequence>MRLTKRMDPQQTAPGGLGLGQDHHRSSTCFTLSSQKPSSKQEQIFKIHNTHTQLDSSLLVLPTESELGLDVDYMIKGKFHPQLMLRCISQYDFNRSPQIRNELVAFSCQRVGGESRSESERVRYSSIKKMEHCQQQESVSSDNIFFFKSDVTTELSQTLQPFCVFAQLSFTSFFTNGFLGVSSSICDPQLGAAQCSHALLAAERVEHLQV</sequence>
<feature type="region of interest" description="Disordered" evidence="1">
    <location>
        <begin position="1"/>
        <end position="22"/>
    </location>
</feature>
<accession>A0AAV6R6C9</accession>
<reference evidence="2 3" key="1">
    <citation type="journal article" date="2021" name="Sci. Rep.">
        <title>Chromosome anchoring in Senegalese sole (Solea senegalensis) reveals sex-associated markers and genome rearrangements in flatfish.</title>
        <authorList>
            <person name="Guerrero-Cozar I."/>
            <person name="Gomez-Garrido J."/>
            <person name="Berbel C."/>
            <person name="Martinez-Blanch J.F."/>
            <person name="Alioto T."/>
            <person name="Claros M.G."/>
            <person name="Gagnaire P.A."/>
            <person name="Manchado M."/>
        </authorList>
    </citation>
    <scope>NUCLEOTIDE SEQUENCE [LARGE SCALE GENOMIC DNA]</scope>
    <source>
        <strain evidence="2">Sse05_10M</strain>
    </source>
</reference>
<gene>
    <name evidence="2" type="ORF">JOB18_007348</name>
</gene>
<evidence type="ECO:0000256" key="1">
    <source>
        <dbReference type="SAM" id="MobiDB-lite"/>
    </source>
</evidence>
<dbReference type="AlphaFoldDB" id="A0AAV6R6C9"/>
<protein>
    <submittedName>
        <fullName evidence="2">Uncharacterized protein</fullName>
    </submittedName>
</protein>
<evidence type="ECO:0000313" key="3">
    <source>
        <dbReference type="Proteomes" id="UP000693946"/>
    </source>
</evidence>
<dbReference type="EMBL" id="JAGKHQ010000013">
    <property type="protein sequence ID" value="KAG7500044.1"/>
    <property type="molecule type" value="Genomic_DNA"/>
</dbReference>
<organism evidence="2 3">
    <name type="scientific">Solea senegalensis</name>
    <name type="common">Senegalese sole</name>
    <dbReference type="NCBI Taxonomy" id="28829"/>
    <lineage>
        <taxon>Eukaryota</taxon>
        <taxon>Metazoa</taxon>
        <taxon>Chordata</taxon>
        <taxon>Craniata</taxon>
        <taxon>Vertebrata</taxon>
        <taxon>Euteleostomi</taxon>
        <taxon>Actinopterygii</taxon>
        <taxon>Neopterygii</taxon>
        <taxon>Teleostei</taxon>
        <taxon>Neoteleostei</taxon>
        <taxon>Acanthomorphata</taxon>
        <taxon>Carangaria</taxon>
        <taxon>Pleuronectiformes</taxon>
        <taxon>Pleuronectoidei</taxon>
        <taxon>Soleidae</taxon>
        <taxon>Solea</taxon>
    </lineage>
</organism>
<comment type="caution">
    <text evidence="2">The sequence shown here is derived from an EMBL/GenBank/DDBJ whole genome shotgun (WGS) entry which is preliminary data.</text>
</comment>
<name>A0AAV6R6C9_SOLSE</name>